<dbReference type="PANTHER" id="PTHR30399:SF1">
    <property type="entry name" value="UTP PYROPHOSPHATASE"/>
    <property type="match status" value="1"/>
</dbReference>
<gene>
    <name evidence="2" type="ORF">QF025_000582</name>
</gene>
<dbReference type="GO" id="GO:0016787">
    <property type="term" value="F:hydrolase activity"/>
    <property type="evidence" value="ECO:0007669"/>
    <property type="project" value="UniProtKB-KW"/>
</dbReference>
<name>A0ABD5CD32_9BURK</name>
<comment type="caution">
    <text evidence="2">The sequence shown here is derived from an EMBL/GenBank/DDBJ whole genome shotgun (WGS) entry which is preliminary data.</text>
</comment>
<accession>A0ABD5CD32</accession>
<organism evidence="2 3">
    <name type="scientific">Paraburkholderia graminis</name>
    <dbReference type="NCBI Taxonomy" id="60548"/>
    <lineage>
        <taxon>Bacteria</taxon>
        <taxon>Pseudomonadati</taxon>
        <taxon>Pseudomonadota</taxon>
        <taxon>Betaproteobacteria</taxon>
        <taxon>Burkholderiales</taxon>
        <taxon>Burkholderiaceae</taxon>
        <taxon>Paraburkholderia</taxon>
    </lineage>
</organism>
<dbReference type="Proteomes" id="UP001245184">
    <property type="component" value="Unassembled WGS sequence"/>
</dbReference>
<sequence length="250" mass="28835">MLAHAKSISSQADTTASRSRSDLTVGDLQFIVRRSGRRRTMQITVERTGELVLCAPPDVDDAHLREFVAEKRFWIYTKLAEKDRLKRSVPRKEFVSGEGFLYLGRSHRLKLVDQQDVPLKLVNGRFALRRDALPAARAHFIRWYSERAKAWLAVKVAEYQSRMEVAPAGVKVQDLGYRWGSCGKGDWLYFHWKSILLPARIAEYVVVHEIAHLHEPHHTPAFWLRVERAMPDFAQRKAWLAEHGIDVEGI</sequence>
<dbReference type="AlphaFoldDB" id="A0ABD5CD32"/>
<dbReference type="EMBL" id="JAVIZN010000002">
    <property type="protein sequence ID" value="MDR6201862.1"/>
    <property type="molecule type" value="Genomic_DNA"/>
</dbReference>
<dbReference type="RefSeq" id="WP_310030101.1">
    <property type="nucleotide sequence ID" value="NZ_JAVIZN010000002.1"/>
</dbReference>
<dbReference type="PANTHER" id="PTHR30399">
    <property type="entry name" value="UNCHARACTERIZED PROTEIN YGJP"/>
    <property type="match status" value="1"/>
</dbReference>
<evidence type="ECO:0000313" key="2">
    <source>
        <dbReference type="EMBL" id="MDR6201862.1"/>
    </source>
</evidence>
<protein>
    <submittedName>
        <fullName evidence="2">Metal-dependent hydrolase</fullName>
    </submittedName>
</protein>
<keyword evidence="2" id="KW-0378">Hydrolase</keyword>
<dbReference type="CDD" id="cd07344">
    <property type="entry name" value="M48_yhfN_like"/>
    <property type="match status" value="1"/>
</dbReference>
<feature type="domain" description="YgjP-like metallopeptidase" evidence="1">
    <location>
        <begin position="39"/>
        <end position="243"/>
    </location>
</feature>
<dbReference type="InterPro" id="IPR002725">
    <property type="entry name" value="YgjP-like_metallopeptidase"/>
</dbReference>
<proteinExistence type="predicted"/>
<dbReference type="InterPro" id="IPR053136">
    <property type="entry name" value="UTP_pyrophosphatase-like"/>
</dbReference>
<reference evidence="2 3" key="1">
    <citation type="submission" date="2023-08" db="EMBL/GenBank/DDBJ databases">
        <title>Genome sequencing of plant associated microbes to promote plant fitness in Sorghum bicolor and Oryza sativa.</title>
        <authorList>
            <person name="Coleman-Derr D."/>
        </authorList>
    </citation>
    <scope>NUCLEOTIDE SEQUENCE [LARGE SCALE GENOMIC DNA]</scope>
    <source>
        <strain evidence="2 3">SLBN-33</strain>
    </source>
</reference>
<evidence type="ECO:0000259" key="1">
    <source>
        <dbReference type="Pfam" id="PF01863"/>
    </source>
</evidence>
<evidence type="ECO:0000313" key="3">
    <source>
        <dbReference type="Proteomes" id="UP001245184"/>
    </source>
</evidence>
<dbReference type="Gene3D" id="3.30.2010.10">
    <property type="entry name" value="Metalloproteases ('zincins'), catalytic domain"/>
    <property type="match status" value="1"/>
</dbReference>
<dbReference type="Pfam" id="PF01863">
    <property type="entry name" value="YgjP-like"/>
    <property type="match status" value="1"/>
</dbReference>